<accession>A0AAV3QFQ8</accession>
<keyword evidence="2" id="KW-1185">Reference proteome</keyword>
<comment type="caution">
    <text evidence="1">The sequence shown here is derived from an EMBL/GenBank/DDBJ whole genome shotgun (WGS) entry which is preliminary data.</text>
</comment>
<organism evidence="1 2">
    <name type="scientific">Lithospermum erythrorhizon</name>
    <name type="common">Purple gromwell</name>
    <name type="synonym">Lithospermum officinale var. erythrorhizon</name>
    <dbReference type="NCBI Taxonomy" id="34254"/>
    <lineage>
        <taxon>Eukaryota</taxon>
        <taxon>Viridiplantae</taxon>
        <taxon>Streptophyta</taxon>
        <taxon>Embryophyta</taxon>
        <taxon>Tracheophyta</taxon>
        <taxon>Spermatophyta</taxon>
        <taxon>Magnoliopsida</taxon>
        <taxon>eudicotyledons</taxon>
        <taxon>Gunneridae</taxon>
        <taxon>Pentapetalae</taxon>
        <taxon>asterids</taxon>
        <taxon>lamiids</taxon>
        <taxon>Boraginales</taxon>
        <taxon>Boraginaceae</taxon>
        <taxon>Boraginoideae</taxon>
        <taxon>Lithospermeae</taxon>
        <taxon>Lithospermum</taxon>
    </lineage>
</organism>
<evidence type="ECO:0000313" key="1">
    <source>
        <dbReference type="EMBL" id="GAA0162488.1"/>
    </source>
</evidence>
<evidence type="ECO:0000313" key="2">
    <source>
        <dbReference type="Proteomes" id="UP001454036"/>
    </source>
</evidence>
<protein>
    <submittedName>
        <fullName evidence="1">Uncharacterized protein</fullName>
    </submittedName>
</protein>
<reference evidence="1 2" key="1">
    <citation type="submission" date="2024-01" db="EMBL/GenBank/DDBJ databases">
        <title>The complete chloroplast genome sequence of Lithospermum erythrorhizon: insights into the phylogenetic relationship among Boraginaceae species and the maternal lineages of purple gromwells.</title>
        <authorList>
            <person name="Okada T."/>
            <person name="Watanabe K."/>
        </authorList>
    </citation>
    <scope>NUCLEOTIDE SEQUENCE [LARGE SCALE GENOMIC DNA]</scope>
</reference>
<dbReference type="EMBL" id="BAABME010021137">
    <property type="protein sequence ID" value="GAA0162488.1"/>
    <property type="molecule type" value="Genomic_DNA"/>
</dbReference>
<gene>
    <name evidence="1" type="ORF">LIER_39420</name>
</gene>
<dbReference type="AlphaFoldDB" id="A0AAV3QFQ8"/>
<dbReference type="Proteomes" id="UP001454036">
    <property type="component" value="Unassembled WGS sequence"/>
</dbReference>
<proteinExistence type="predicted"/>
<sequence length="94" mass="10047">MSAELPVSTSILATTTLDMMGQTTNGSSWGNSNPASSLFEKLISSLPWAVTDEPKADTTLRAYFLLALEVSPQPAIPPEMVSTLPVTRGLLPKR</sequence>
<name>A0AAV3QFQ8_LITER</name>